<name>A0A1T3I107_ELIME</name>
<keyword evidence="2" id="KW-1185">Reference proteome</keyword>
<dbReference type="RefSeq" id="WP_070905327.1">
    <property type="nucleotide sequence ID" value="NZ_CP016378.1"/>
</dbReference>
<dbReference type="eggNOG" id="ENOG502ZC53">
    <property type="taxonomic scope" value="Bacteria"/>
</dbReference>
<dbReference type="AlphaFoldDB" id="A0A1T3I107"/>
<gene>
    <name evidence="1" type="ORF">BMF97_15835</name>
</gene>
<protein>
    <submittedName>
        <fullName evidence="1">Uncharacterized protein</fullName>
    </submittedName>
</protein>
<dbReference type="SUPFAM" id="SSF47240">
    <property type="entry name" value="Ferritin-like"/>
    <property type="match status" value="1"/>
</dbReference>
<reference evidence="1 2" key="1">
    <citation type="submission" date="2016-11" db="EMBL/GenBank/DDBJ databases">
        <title>Genome sequence and comparative genomic analysis of clinical strain Elizabethkingia meningoseptica 61421 PRCM.</title>
        <authorList>
            <person name="Wang M."/>
            <person name="Hu S."/>
            <person name="Cao L."/>
            <person name="Jiang T."/>
            <person name="Zhou Y."/>
            <person name="Ming D."/>
        </authorList>
    </citation>
    <scope>NUCLEOTIDE SEQUENCE [LARGE SCALE GENOMIC DNA]</scope>
    <source>
        <strain evidence="1 2">61421 PRCM</strain>
    </source>
</reference>
<dbReference type="Proteomes" id="UP000188947">
    <property type="component" value="Unassembled WGS sequence"/>
</dbReference>
<dbReference type="STRING" id="238.BBD35_00830"/>
<sequence length="209" mass="24761">MKSIIDIIIRNNEIHAKWLNTLSFMENAGARKISACEDQVTVDLIQLKHAAEEHRHAYYLKKQIQKLVPDYCINYKVHELMAPGYTRQYLHRLDIEACRFLKNTFQLEGKELRYASYLFVTYAIEVRADELYPVYQEALDKAKSRVMVKSIILEEEGHLEEMIQQLENFHNEWELYAEEVLKIEQRLFEDWLNAVEKEVVSYESSKALA</sequence>
<evidence type="ECO:0000313" key="1">
    <source>
        <dbReference type="EMBL" id="OOH93422.1"/>
    </source>
</evidence>
<proteinExistence type="predicted"/>
<dbReference type="OrthoDB" id="338241at2"/>
<evidence type="ECO:0000313" key="2">
    <source>
        <dbReference type="Proteomes" id="UP000188947"/>
    </source>
</evidence>
<organism evidence="1 2">
    <name type="scientific">Elizabethkingia meningoseptica</name>
    <name type="common">Chryseobacterium meningosepticum</name>
    <dbReference type="NCBI Taxonomy" id="238"/>
    <lineage>
        <taxon>Bacteria</taxon>
        <taxon>Pseudomonadati</taxon>
        <taxon>Bacteroidota</taxon>
        <taxon>Flavobacteriia</taxon>
        <taxon>Flavobacteriales</taxon>
        <taxon>Weeksellaceae</taxon>
        <taxon>Elizabethkingia</taxon>
    </lineage>
</organism>
<dbReference type="InterPro" id="IPR009078">
    <property type="entry name" value="Ferritin-like_SF"/>
</dbReference>
<dbReference type="EMBL" id="MPOG01000018">
    <property type="protein sequence ID" value="OOH93422.1"/>
    <property type="molecule type" value="Genomic_DNA"/>
</dbReference>
<accession>A0A1T3I107</accession>
<comment type="caution">
    <text evidence="1">The sequence shown here is derived from an EMBL/GenBank/DDBJ whole genome shotgun (WGS) entry which is preliminary data.</text>
</comment>